<proteinExistence type="predicted"/>
<protein>
    <submittedName>
        <fullName evidence="1">SDR family oxidoreductase</fullName>
    </submittedName>
</protein>
<keyword evidence="2" id="KW-1185">Reference proteome</keyword>
<name>A0AC61N183_9FIRM</name>
<evidence type="ECO:0000313" key="1">
    <source>
        <dbReference type="EMBL" id="QQK08666.1"/>
    </source>
</evidence>
<reference evidence="1 2" key="1">
    <citation type="journal article" date="2022" name="Int. J. Syst. Evol. Microbiol.">
        <title>Miniphocaeibacter halophilus sp. nov., an ammonium-tolerant acetate-producing bacterium isolated from a biogas system.</title>
        <authorList>
            <person name="Schnurer A."/>
            <person name="Singh A."/>
            <person name="Bi S."/>
            <person name="Qiao W."/>
            <person name="Westerholm M."/>
        </authorList>
    </citation>
    <scope>NUCLEOTIDE SEQUENCE [LARGE SCALE GENOMIC DNA]</scope>
    <source>
        <strain evidence="1 2">AMB_01</strain>
    </source>
</reference>
<accession>A0AC61N183</accession>
<evidence type="ECO:0000313" key="2">
    <source>
        <dbReference type="Proteomes" id="UP000595814"/>
    </source>
</evidence>
<dbReference type="Proteomes" id="UP000595814">
    <property type="component" value="Chromosome"/>
</dbReference>
<organism evidence="1 2">
    <name type="scientific">Miniphocaeibacter halophilus</name>
    <dbReference type="NCBI Taxonomy" id="2931922"/>
    <lineage>
        <taxon>Bacteria</taxon>
        <taxon>Bacillati</taxon>
        <taxon>Bacillota</taxon>
        <taxon>Tissierellia</taxon>
        <taxon>Tissierellales</taxon>
        <taxon>Peptoniphilaceae</taxon>
        <taxon>Miniphocaeibacter</taxon>
    </lineage>
</organism>
<gene>
    <name evidence="1" type="ORF">JFY71_03750</name>
</gene>
<sequence>MNFFDFTDKVAVVFGASSGIGKAAALGYGDSGAKVAVLARRKEKLDDLVKEMHDKGYIATAFECDVTSEDSIKNAAKEIVEKYGKIDILFNNAGIAVPGSIENITVEQWNKSMNTNVRGAYMTMKYLIPEMKKNHYGKVINTASVNAVLFDKNEDLVRHAYNVSKSAMVGLTKAAAATYMKDGITINTIGPGLFETEMTEGTLFKHEGFMKAYNASNPAGRPGKMEELIGTIMYLSSDASNYVTGQLILVDGGITLV</sequence>
<dbReference type="EMBL" id="CP066744">
    <property type="protein sequence ID" value="QQK08666.1"/>
    <property type="molecule type" value="Genomic_DNA"/>
</dbReference>